<dbReference type="KEGG" id="age:AA314_03090"/>
<evidence type="ECO:0000313" key="2">
    <source>
        <dbReference type="EMBL" id="AKJ01464.1"/>
    </source>
</evidence>
<evidence type="ECO:0000313" key="3">
    <source>
        <dbReference type="Proteomes" id="UP000035579"/>
    </source>
</evidence>
<evidence type="ECO:0000256" key="1">
    <source>
        <dbReference type="SAM" id="MobiDB-lite"/>
    </source>
</evidence>
<name>A0AAC8Q678_9BACT</name>
<proteinExistence type="predicted"/>
<protein>
    <submittedName>
        <fullName evidence="2">Uncharacterized protein</fullName>
    </submittedName>
</protein>
<accession>A0AAC8Q678</accession>
<dbReference type="Proteomes" id="UP000035579">
    <property type="component" value="Chromosome"/>
</dbReference>
<gene>
    <name evidence="2" type="ORF">AA314_03090</name>
</gene>
<sequence length="41" mass="4477">MSSLTPGTLAENVPRLTGEAEPGPRSRQVLTSVVRMSFQFE</sequence>
<organism evidence="2 3">
    <name type="scientific">Archangium gephyra</name>
    <dbReference type="NCBI Taxonomy" id="48"/>
    <lineage>
        <taxon>Bacteria</taxon>
        <taxon>Pseudomonadati</taxon>
        <taxon>Myxococcota</taxon>
        <taxon>Myxococcia</taxon>
        <taxon>Myxococcales</taxon>
        <taxon>Cystobacterineae</taxon>
        <taxon>Archangiaceae</taxon>
        <taxon>Archangium</taxon>
    </lineage>
</organism>
<reference evidence="2 3" key="1">
    <citation type="submission" date="2015-05" db="EMBL/GenBank/DDBJ databases">
        <title>Genome assembly of Archangium gephyra DSM 2261.</title>
        <authorList>
            <person name="Sharma G."/>
            <person name="Subramanian S."/>
        </authorList>
    </citation>
    <scope>NUCLEOTIDE SEQUENCE [LARGE SCALE GENOMIC DNA]</scope>
    <source>
        <strain evidence="2 3">DSM 2261</strain>
    </source>
</reference>
<feature type="region of interest" description="Disordered" evidence="1">
    <location>
        <begin position="1"/>
        <end position="28"/>
    </location>
</feature>
<dbReference type="AlphaFoldDB" id="A0AAC8Q678"/>
<dbReference type="EMBL" id="CP011509">
    <property type="protein sequence ID" value="AKJ01464.1"/>
    <property type="molecule type" value="Genomic_DNA"/>
</dbReference>